<dbReference type="AlphaFoldDB" id="A0A1F5EU56"/>
<evidence type="ECO:0000259" key="4">
    <source>
        <dbReference type="Pfam" id="PF00535"/>
    </source>
</evidence>
<dbReference type="Gene3D" id="3.90.550.10">
    <property type="entry name" value="Spore Coat Polysaccharide Biosynthesis Protein SpsA, Chain A"/>
    <property type="match status" value="1"/>
</dbReference>
<protein>
    <recommendedName>
        <fullName evidence="4">Glycosyltransferase 2-like domain-containing protein</fullName>
    </recommendedName>
</protein>
<keyword evidence="3" id="KW-0808">Transferase</keyword>
<gene>
    <name evidence="5" type="ORF">A3D09_02955</name>
</gene>
<dbReference type="InterPro" id="IPR001173">
    <property type="entry name" value="Glyco_trans_2-like"/>
</dbReference>
<reference evidence="5 6" key="1">
    <citation type="journal article" date="2016" name="Nat. Commun.">
        <title>Thousands of microbial genomes shed light on interconnected biogeochemical processes in an aquifer system.</title>
        <authorList>
            <person name="Anantharaman K."/>
            <person name="Brown C.T."/>
            <person name="Hug L.A."/>
            <person name="Sharon I."/>
            <person name="Castelle C.J."/>
            <person name="Probst A.J."/>
            <person name="Thomas B.C."/>
            <person name="Singh A."/>
            <person name="Wilkins M.J."/>
            <person name="Karaoz U."/>
            <person name="Brodie E.L."/>
            <person name="Williams K.H."/>
            <person name="Hubbard S.S."/>
            <person name="Banfield J.F."/>
        </authorList>
    </citation>
    <scope>NUCLEOTIDE SEQUENCE [LARGE SCALE GENOMIC DNA]</scope>
</reference>
<feature type="domain" description="Glycosyltransferase 2-like" evidence="4">
    <location>
        <begin position="26"/>
        <end position="131"/>
    </location>
</feature>
<dbReference type="Pfam" id="PF00535">
    <property type="entry name" value="Glycos_transf_2"/>
    <property type="match status" value="1"/>
</dbReference>
<evidence type="ECO:0000256" key="1">
    <source>
        <dbReference type="ARBA" id="ARBA00006739"/>
    </source>
</evidence>
<evidence type="ECO:0000313" key="6">
    <source>
        <dbReference type="Proteomes" id="UP000177390"/>
    </source>
</evidence>
<dbReference type="SUPFAM" id="SSF53448">
    <property type="entry name" value="Nucleotide-diphospho-sugar transferases"/>
    <property type="match status" value="1"/>
</dbReference>
<evidence type="ECO:0000313" key="5">
    <source>
        <dbReference type="EMBL" id="OGD70922.1"/>
    </source>
</evidence>
<keyword evidence="2" id="KW-0328">Glycosyltransferase</keyword>
<evidence type="ECO:0000256" key="3">
    <source>
        <dbReference type="ARBA" id="ARBA00022679"/>
    </source>
</evidence>
<proteinExistence type="inferred from homology"/>
<dbReference type="PANTHER" id="PTHR43179:SF12">
    <property type="entry name" value="GALACTOFURANOSYLTRANSFERASE GLFT2"/>
    <property type="match status" value="1"/>
</dbReference>
<sequence>MRLAFITLHYKNLDDTLGLLASLSHCQIPKGTEVSIYIVDNEGSEDLVAEIKKFKNAIPLVPGKNLGFAAGNNLGLKKAMADGNEILIAINNDTLAPKDLVKQIIASPINEASVGAVGGLIYFAPGYEFKEDYKNKDKGKVVWFAGGSFDWDNILGPNAHVDEVDRGQFKNIEDTDFITGATLITRADVLKKVGFFDENYFMYLEDVDLCHRMRLAGYRLVFDPKIKLSHKVARSSGIGSPLNDYFITRNRLYFGLKYARLRTKFALVREALRFLVSGRPTQKAAVIDFFTLKLGRGTYL</sequence>
<dbReference type="Proteomes" id="UP000177390">
    <property type="component" value="Unassembled WGS sequence"/>
</dbReference>
<dbReference type="PANTHER" id="PTHR43179">
    <property type="entry name" value="RHAMNOSYLTRANSFERASE WBBL"/>
    <property type="match status" value="1"/>
</dbReference>
<accession>A0A1F5EU56</accession>
<dbReference type="GO" id="GO:0016757">
    <property type="term" value="F:glycosyltransferase activity"/>
    <property type="evidence" value="ECO:0007669"/>
    <property type="project" value="UniProtKB-KW"/>
</dbReference>
<dbReference type="EMBL" id="MFAH01000038">
    <property type="protein sequence ID" value="OGD70922.1"/>
    <property type="molecule type" value="Genomic_DNA"/>
</dbReference>
<dbReference type="InterPro" id="IPR029044">
    <property type="entry name" value="Nucleotide-diphossugar_trans"/>
</dbReference>
<organism evidence="5 6">
    <name type="scientific">Candidatus Collierbacteria bacterium RIFCSPHIGHO2_02_FULL_49_10</name>
    <dbReference type="NCBI Taxonomy" id="1817723"/>
    <lineage>
        <taxon>Bacteria</taxon>
        <taxon>Candidatus Collieribacteriota</taxon>
    </lineage>
</organism>
<evidence type="ECO:0000256" key="2">
    <source>
        <dbReference type="ARBA" id="ARBA00022676"/>
    </source>
</evidence>
<comment type="similarity">
    <text evidence="1">Belongs to the glycosyltransferase 2 family.</text>
</comment>
<comment type="caution">
    <text evidence="5">The sequence shown here is derived from an EMBL/GenBank/DDBJ whole genome shotgun (WGS) entry which is preliminary data.</text>
</comment>
<name>A0A1F5EU56_9BACT</name>